<dbReference type="STRING" id="420404.SAMN05421793_1406"/>
<keyword evidence="3" id="KW-1185">Reference proteome</keyword>
<organism evidence="2 3">
    <name type="scientific">Epilithonimonas hominis</name>
    <dbReference type="NCBI Taxonomy" id="420404"/>
    <lineage>
        <taxon>Bacteria</taxon>
        <taxon>Pseudomonadati</taxon>
        <taxon>Bacteroidota</taxon>
        <taxon>Flavobacteriia</taxon>
        <taxon>Flavobacteriales</taxon>
        <taxon>Weeksellaceae</taxon>
        <taxon>Chryseobacterium group</taxon>
        <taxon>Epilithonimonas</taxon>
    </lineage>
</organism>
<gene>
    <name evidence="1" type="ORF">EGH73_06705</name>
    <name evidence="2" type="ORF">SAMN05421793_1406</name>
</gene>
<proteinExistence type="predicted"/>
<protein>
    <submittedName>
        <fullName evidence="2">Uncharacterized protein</fullName>
    </submittedName>
</protein>
<dbReference type="EMBL" id="FNWX01000040">
    <property type="protein sequence ID" value="SEH85335.1"/>
    <property type="molecule type" value="Genomic_DNA"/>
</dbReference>
<dbReference type="Proteomes" id="UP000267623">
    <property type="component" value="Unassembled WGS sequence"/>
</dbReference>
<sequence>MRIWFFFAFTFLFNFISSQTLDKNIDIDNFLKDKIKRDDVYDNDIRIRLDFVNSLDKKILINYIQTPDSLIKNLNKSEFEAVKLLYEIYERELKKMNDEFYYNSKVNYKSLTSKSRINNLLLVDELNTYPDSYSIIYNNELLKFKYSNLNKVINVLSEIFQKNENMLSGILNDVSNFKKGFVDKPLYYPTWEKPEIILLYNKINVVLWCYSNSEENFINLKKKTFGN</sequence>
<evidence type="ECO:0000313" key="4">
    <source>
        <dbReference type="Proteomes" id="UP000267623"/>
    </source>
</evidence>
<accession>A0A1H6LGY8</accession>
<dbReference type="Proteomes" id="UP000198555">
    <property type="component" value="Unassembled WGS sequence"/>
</dbReference>
<dbReference type="EMBL" id="RJTU01000044">
    <property type="protein sequence ID" value="ROI13784.1"/>
    <property type="molecule type" value="Genomic_DNA"/>
</dbReference>
<evidence type="ECO:0000313" key="2">
    <source>
        <dbReference type="EMBL" id="SEH85335.1"/>
    </source>
</evidence>
<reference evidence="4" key="4">
    <citation type="submission" date="2018-11" db="EMBL/GenBank/DDBJ databases">
        <title>Proposal to divide the Flavobacteriaceae and reorganize its genera based on Amino Acid Identity values calculated from whole genome sequences.</title>
        <authorList>
            <person name="Nicholson A.C."/>
            <person name="Gulvik C.A."/>
            <person name="Whitney A.M."/>
            <person name="Humrighouse B.W."/>
            <person name="Bell M."/>
            <person name="Holmes B."/>
            <person name="Steigerwalt A."/>
            <person name="Villarma A."/>
            <person name="Sheth M."/>
            <person name="Batra D."/>
            <person name="Pryor J."/>
            <person name="Bernardet J.-F."/>
            <person name="Hugo C."/>
            <person name="Kampfer P."/>
            <person name="Newman J."/>
            <person name="Mcquiston J.R."/>
        </authorList>
    </citation>
    <scope>NUCLEOTIDE SEQUENCE [LARGE SCALE GENOMIC DNA]</scope>
    <source>
        <strain evidence="4">DSM 22165</strain>
    </source>
</reference>
<reference evidence="4" key="3">
    <citation type="submission" date="2018-11" db="EMBL/GenBank/DDBJ databases">
        <title>Proposal to divide the Flavobacteriaceae and reorganize its genera based on Amino Acid Identity values calculated from whole genome sequences.</title>
        <authorList>
            <person name="Nicholson A.C."/>
            <person name="Gulvik C.A."/>
            <person name="Whitney A.M."/>
            <person name="Humrighouse B.W."/>
            <person name="Bell M."/>
            <person name="Holmes B."/>
            <person name="Steigerwalt A."/>
            <person name="Villarma A."/>
            <person name="Sheth M."/>
            <person name="Batra D."/>
            <person name="Pryor J."/>
            <person name="Bernardet J.-F."/>
            <person name="Hugo C."/>
            <person name="Kampfer P."/>
            <person name="Newman J."/>
            <person name="Mcquiston J."/>
        </authorList>
    </citation>
    <scope>NUCLEOTIDE SEQUENCE [LARGE SCALE GENOMIC DNA]</scope>
    <source>
        <strain evidence="4">DSM 22165</strain>
    </source>
</reference>
<reference evidence="3" key="2">
    <citation type="submission" date="2016-10" db="EMBL/GenBank/DDBJ databases">
        <authorList>
            <person name="Varghese N."/>
            <person name="Submissions S."/>
        </authorList>
    </citation>
    <scope>NUCLEOTIDE SEQUENCE [LARGE SCALE GENOMIC DNA]</scope>
    <source>
        <strain evidence="3">DSM 19326</strain>
    </source>
</reference>
<evidence type="ECO:0000313" key="3">
    <source>
        <dbReference type="Proteomes" id="UP000198555"/>
    </source>
</evidence>
<evidence type="ECO:0000313" key="1">
    <source>
        <dbReference type="EMBL" id="ROI13784.1"/>
    </source>
</evidence>
<dbReference type="RefSeq" id="WP_089770688.1">
    <property type="nucleotide sequence ID" value="NZ_DALZAR010000052.1"/>
</dbReference>
<name>A0A1H6LGY8_9FLAO</name>
<reference evidence="2" key="1">
    <citation type="submission" date="2016-10" db="EMBL/GenBank/DDBJ databases">
        <authorList>
            <person name="de Groot N.N."/>
        </authorList>
    </citation>
    <scope>NUCLEOTIDE SEQUENCE [LARGE SCALE GENOMIC DNA]</scope>
    <source>
        <strain evidence="2">DSM 19326</strain>
    </source>
</reference>
<dbReference type="AlphaFoldDB" id="A0A1H6LGY8"/>